<dbReference type="PANTHER" id="PTHR46553:SF3">
    <property type="entry name" value="ADENINE NUCLEOTIDE ALPHA HYDROLASES-LIKE SUPERFAMILY PROTEIN"/>
    <property type="match status" value="1"/>
</dbReference>
<reference evidence="3" key="2">
    <citation type="submission" date="2020-09" db="EMBL/GenBank/DDBJ databases">
        <authorList>
            <person name="Sun Q."/>
            <person name="Ohkuma M."/>
        </authorList>
    </citation>
    <scope>NUCLEOTIDE SEQUENCE</scope>
    <source>
        <strain evidence="3">JCM 13064</strain>
    </source>
</reference>
<name>A0A917RM66_9ACTN</name>
<accession>A0A917RM66</accession>
<dbReference type="RefSeq" id="WP_189166865.1">
    <property type="nucleotide sequence ID" value="NZ_BMNT01000046.1"/>
</dbReference>
<dbReference type="InterPro" id="IPR006016">
    <property type="entry name" value="UspA"/>
</dbReference>
<feature type="domain" description="UspA" evidence="2">
    <location>
        <begin position="1"/>
        <end position="139"/>
    </location>
</feature>
<dbReference type="PRINTS" id="PR01438">
    <property type="entry name" value="UNVRSLSTRESS"/>
</dbReference>
<proteinExistence type="inferred from homology"/>
<dbReference type="PANTHER" id="PTHR46553">
    <property type="entry name" value="ADENINE NUCLEOTIDE ALPHA HYDROLASES-LIKE SUPERFAMILY PROTEIN"/>
    <property type="match status" value="1"/>
</dbReference>
<dbReference type="Gene3D" id="3.40.50.620">
    <property type="entry name" value="HUPs"/>
    <property type="match status" value="2"/>
</dbReference>
<gene>
    <name evidence="3" type="ORF">GCM10007964_64700</name>
</gene>
<comment type="caution">
    <text evidence="3">The sequence shown here is derived from an EMBL/GenBank/DDBJ whole genome shotgun (WGS) entry which is preliminary data.</text>
</comment>
<dbReference type="Proteomes" id="UP000645217">
    <property type="component" value="Unassembled WGS sequence"/>
</dbReference>
<keyword evidence="4" id="KW-1185">Reference proteome</keyword>
<dbReference type="EMBL" id="BMNT01000046">
    <property type="protein sequence ID" value="GGL13693.1"/>
    <property type="molecule type" value="Genomic_DNA"/>
</dbReference>
<dbReference type="Pfam" id="PF00582">
    <property type="entry name" value="Usp"/>
    <property type="match status" value="2"/>
</dbReference>
<evidence type="ECO:0000259" key="2">
    <source>
        <dbReference type="Pfam" id="PF00582"/>
    </source>
</evidence>
<reference evidence="3" key="1">
    <citation type="journal article" date="2014" name="Int. J. Syst. Evol. Microbiol.">
        <title>Complete genome sequence of Corynebacterium casei LMG S-19264T (=DSM 44701T), isolated from a smear-ripened cheese.</title>
        <authorList>
            <consortium name="US DOE Joint Genome Institute (JGI-PGF)"/>
            <person name="Walter F."/>
            <person name="Albersmeier A."/>
            <person name="Kalinowski J."/>
            <person name="Ruckert C."/>
        </authorList>
    </citation>
    <scope>NUCLEOTIDE SEQUENCE</scope>
    <source>
        <strain evidence="3">JCM 13064</strain>
    </source>
</reference>
<feature type="domain" description="UspA" evidence="2">
    <location>
        <begin position="149"/>
        <end position="283"/>
    </location>
</feature>
<evidence type="ECO:0000313" key="4">
    <source>
        <dbReference type="Proteomes" id="UP000645217"/>
    </source>
</evidence>
<dbReference type="SUPFAM" id="SSF52402">
    <property type="entry name" value="Adenine nucleotide alpha hydrolases-like"/>
    <property type="match status" value="2"/>
</dbReference>
<evidence type="ECO:0000313" key="3">
    <source>
        <dbReference type="EMBL" id="GGL13693.1"/>
    </source>
</evidence>
<evidence type="ECO:0000256" key="1">
    <source>
        <dbReference type="ARBA" id="ARBA00008791"/>
    </source>
</evidence>
<comment type="similarity">
    <text evidence="1">Belongs to the universal stress protein A family.</text>
</comment>
<organism evidence="3 4">
    <name type="scientific">Sphaerisporangium melleum</name>
    <dbReference type="NCBI Taxonomy" id="321316"/>
    <lineage>
        <taxon>Bacteria</taxon>
        <taxon>Bacillati</taxon>
        <taxon>Actinomycetota</taxon>
        <taxon>Actinomycetes</taxon>
        <taxon>Streptosporangiales</taxon>
        <taxon>Streptosporangiaceae</taxon>
        <taxon>Sphaerisporangium</taxon>
    </lineage>
</organism>
<sequence length="299" mass="31153">MYGLVTVAVDGSTSALAAVDWVADDAARSGKAVRVVHVREPWAGEYPFHRVEGFDQSMTDYCEGVLAKAAARVAERAPGVKVTTELATGAVVERLKDESGRTDVLVLGSRGMGGFTGLVVGSVGIGLAGHAAGPVVIVRGPLGEEHGEIIVGVDGSPHSEAALEFAFEQAKLRGARLHAVHAWAMPAFSPLAAGYTDVFKDVFESATRQAGQWLAAWRQEHPEVTVAETVVCGHPTPALVEASEKADLVVVGSRGLGGFKGAVLGSVGHGVLHGAHCPVAIVRPREAQPREERPGAAER</sequence>
<dbReference type="AlphaFoldDB" id="A0A917RM66"/>
<dbReference type="InterPro" id="IPR006015">
    <property type="entry name" value="Universal_stress_UspA"/>
</dbReference>
<dbReference type="InterPro" id="IPR014729">
    <property type="entry name" value="Rossmann-like_a/b/a_fold"/>
</dbReference>
<protein>
    <submittedName>
        <fullName evidence="3">Universal stress protein</fullName>
    </submittedName>
</protein>